<evidence type="ECO:0000313" key="1">
    <source>
        <dbReference type="EMBL" id="KTT63335.1"/>
    </source>
</evidence>
<name>A0A147HR01_9SPHN</name>
<dbReference type="AlphaFoldDB" id="A0A147HR01"/>
<protein>
    <submittedName>
        <fullName evidence="1">Uncharacterized protein</fullName>
    </submittedName>
</protein>
<sequence length="66" mass="6650">MPAMTPAQSPSPTHAASPVRRLRLMLALSSALGTTTLGGLVAAPAWGQSIPTPASVVQTQQSNVLG</sequence>
<organism evidence="1 2">
    <name type="scientific">Sphingomonas sanguinis</name>
    <dbReference type="NCBI Taxonomy" id="33051"/>
    <lineage>
        <taxon>Bacteria</taxon>
        <taxon>Pseudomonadati</taxon>
        <taxon>Pseudomonadota</taxon>
        <taxon>Alphaproteobacteria</taxon>
        <taxon>Sphingomonadales</taxon>
        <taxon>Sphingomonadaceae</taxon>
        <taxon>Sphingomonas</taxon>
    </lineage>
</organism>
<comment type="caution">
    <text evidence="1">The sequence shown here is derived from an EMBL/GenBank/DDBJ whole genome shotgun (WGS) entry which is preliminary data.</text>
</comment>
<proteinExistence type="predicted"/>
<dbReference type="Proteomes" id="UP000072867">
    <property type="component" value="Unassembled WGS sequence"/>
</dbReference>
<evidence type="ECO:0000313" key="2">
    <source>
        <dbReference type="Proteomes" id="UP000072867"/>
    </source>
</evidence>
<feature type="non-terminal residue" evidence="1">
    <location>
        <position position="66"/>
    </location>
</feature>
<dbReference type="PATRIC" id="fig|33051.3.peg.1678"/>
<dbReference type="EMBL" id="LDTD01000234">
    <property type="protein sequence ID" value="KTT63335.1"/>
    <property type="molecule type" value="Genomic_DNA"/>
</dbReference>
<reference evidence="1 2" key="1">
    <citation type="journal article" date="2016" name="Front. Microbiol.">
        <title>Genomic Resource of Rice Seed Associated Bacteria.</title>
        <authorList>
            <person name="Midha S."/>
            <person name="Bansal K."/>
            <person name="Sharma S."/>
            <person name="Kumar N."/>
            <person name="Patil P.P."/>
            <person name="Chaudhry V."/>
            <person name="Patil P.B."/>
        </authorList>
    </citation>
    <scope>NUCLEOTIDE SEQUENCE [LARGE SCALE GENOMIC DNA]</scope>
    <source>
        <strain evidence="1 2">NS319</strain>
    </source>
</reference>
<gene>
    <name evidence="1" type="ORF">NS319_19225</name>
</gene>
<accession>A0A147HR01</accession>